<reference evidence="1" key="2">
    <citation type="submission" date="2021-10" db="EMBL/GenBank/DDBJ databases">
        <authorList>
            <person name="Piombo E."/>
        </authorList>
    </citation>
    <scope>NUCLEOTIDE SEQUENCE</scope>
</reference>
<name>A0ACA9USN1_BIOOC</name>
<proteinExistence type="predicted"/>
<evidence type="ECO:0000313" key="2">
    <source>
        <dbReference type="Proteomes" id="UP000836387"/>
    </source>
</evidence>
<accession>A0ACA9USN1</accession>
<dbReference type="Proteomes" id="UP000836387">
    <property type="component" value="Unassembled WGS sequence"/>
</dbReference>
<evidence type="ECO:0000313" key="1">
    <source>
        <dbReference type="EMBL" id="CAG9956455.1"/>
    </source>
</evidence>
<gene>
    <name evidence="1" type="ORF">CRV2_00008361</name>
</gene>
<reference evidence="1" key="1">
    <citation type="submission" date="2020-04" db="EMBL/GenBank/DDBJ databases">
        <authorList>
            <person name="Broberg M."/>
        </authorList>
    </citation>
    <scope>NUCLEOTIDE SEQUENCE</scope>
</reference>
<keyword evidence="2" id="KW-1185">Reference proteome</keyword>
<comment type="caution">
    <text evidence="1">The sequence shown here is derived from an EMBL/GenBank/DDBJ whole genome shotgun (WGS) entry which is preliminary data.</text>
</comment>
<dbReference type="EMBL" id="CADEHS020000645">
    <property type="protein sequence ID" value="CAG9956455.1"/>
    <property type="molecule type" value="Genomic_DNA"/>
</dbReference>
<sequence length="225" mass="25536">MSASDVPELPPSYLSSSTRLKPASIRRSPAPEVSGALYRYLTSQNAYRISESRQALVRRLREALAKTVCLVGVCKPLKAILAIAKVEKPEDRDYSTTRPGWQADDANHERGVNWLKKLYRHNAGDTLRLFDAHKDFSWILTEITYGLYLSDRQVLDDIDTQLIVLPAIMSQNLPLEMHWHIRGTRRITVSKEDVQVIWDCVQDVSGIFGIKLSKVPTVDEIEPHV</sequence>
<organism evidence="1 2">
    <name type="scientific">Clonostachys rosea f. rosea IK726</name>
    <dbReference type="NCBI Taxonomy" id="1349383"/>
    <lineage>
        <taxon>Eukaryota</taxon>
        <taxon>Fungi</taxon>
        <taxon>Dikarya</taxon>
        <taxon>Ascomycota</taxon>
        <taxon>Pezizomycotina</taxon>
        <taxon>Sordariomycetes</taxon>
        <taxon>Hypocreomycetidae</taxon>
        <taxon>Hypocreales</taxon>
        <taxon>Bionectriaceae</taxon>
        <taxon>Clonostachys</taxon>
    </lineage>
</organism>
<protein>
    <submittedName>
        <fullName evidence="1">Uncharacterized protein</fullName>
    </submittedName>
</protein>